<dbReference type="InterPro" id="IPR040256">
    <property type="entry name" value="At4g02000-like"/>
</dbReference>
<dbReference type="PANTHER" id="PTHR31286:SF99">
    <property type="entry name" value="DUF4283 DOMAIN-CONTAINING PROTEIN"/>
    <property type="match status" value="1"/>
</dbReference>
<comment type="caution">
    <text evidence="1">The sequence shown here is derived from an EMBL/GenBank/DDBJ whole genome shotgun (WGS) entry which is preliminary data.</text>
</comment>
<dbReference type="Proteomes" id="UP000237347">
    <property type="component" value="Unassembled WGS sequence"/>
</dbReference>
<proteinExistence type="predicted"/>
<evidence type="ECO:0008006" key="3">
    <source>
        <dbReference type="Google" id="ProtNLM"/>
    </source>
</evidence>
<dbReference type="EMBL" id="PKMF04000110">
    <property type="protein sequence ID" value="KAK7849686.1"/>
    <property type="molecule type" value="Genomic_DNA"/>
</dbReference>
<accession>A0AAW0LFN2</accession>
<keyword evidence="2" id="KW-1185">Reference proteome</keyword>
<reference evidence="1 2" key="1">
    <citation type="journal article" date="2018" name="Sci. Data">
        <title>The draft genome sequence of cork oak.</title>
        <authorList>
            <person name="Ramos A.M."/>
            <person name="Usie A."/>
            <person name="Barbosa P."/>
            <person name="Barros P.M."/>
            <person name="Capote T."/>
            <person name="Chaves I."/>
            <person name="Simoes F."/>
            <person name="Abreu I."/>
            <person name="Carrasquinho I."/>
            <person name="Faro C."/>
            <person name="Guimaraes J.B."/>
            <person name="Mendonca D."/>
            <person name="Nobrega F."/>
            <person name="Rodrigues L."/>
            <person name="Saibo N.J.M."/>
            <person name="Varela M.C."/>
            <person name="Egas C."/>
            <person name="Matos J."/>
            <person name="Miguel C.M."/>
            <person name="Oliveira M.M."/>
            <person name="Ricardo C.P."/>
            <person name="Goncalves S."/>
        </authorList>
    </citation>
    <scope>NUCLEOTIDE SEQUENCE [LARGE SCALE GENOMIC DNA]</scope>
    <source>
        <strain evidence="2">cv. HL8</strain>
    </source>
</reference>
<name>A0AAW0LFN2_QUESU</name>
<organism evidence="1 2">
    <name type="scientific">Quercus suber</name>
    <name type="common">Cork oak</name>
    <dbReference type="NCBI Taxonomy" id="58331"/>
    <lineage>
        <taxon>Eukaryota</taxon>
        <taxon>Viridiplantae</taxon>
        <taxon>Streptophyta</taxon>
        <taxon>Embryophyta</taxon>
        <taxon>Tracheophyta</taxon>
        <taxon>Spermatophyta</taxon>
        <taxon>Magnoliopsida</taxon>
        <taxon>eudicotyledons</taxon>
        <taxon>Gunneridae</taxon>
        <taxon>Pentapetalae</taxon>
        <taxon>rosids</taxon>
        <taxon>fabids</taxon>
        <taxon>Fagales</taxon>
        <taxon>Fagaceae</taxon>
        <taxon>Quercus</taxon>
    </lineage>
</organism>
<dbReference type="PANTHER" id="PTHR31286">
    <property type="entry name" value="GLYCINE-RICH CELL WALL STRUCTURAL PROTEIN 1.8-LIKE"/>
    <property type="match status" value="1"/>
</dbReference>
<sequence>MWRETVAVSLGTYATRVLQNKCVVSYKDNPLGGILGAYAQAFHFDRENEEEKVLDIEVEELLEGMVEVSLSKETKACIKAPWFNALIVKVLGPWFVDEHFLAIKPWKPYFKASKTRFSSVVVWVRFLELPIEFYDATILKQIGNVIGPILKIDSFTASGLREIYARLCIQVNLDKPLINIVKVGRLKQKGEEVGPSTSKKQLIRTTQPPYVESGALNLVEQGESSEDIDTHMQPKLEATFENMMEICSTPSRSGKERIKASVARLPKPHWEKKLIGTKNTKAFKRFSSAIGSKINTLLRAAESLPKKENEHNHPNNT</sequence>
<gene>
    <name evidence="1" type="ORF">CFP56_002546</name>
</gene>
<evidence type="ECO:0000313" key="1">
    <source>
        <dbReference type="EMBL" id="KAK7849686.1"/>
    </source>
</evidence>
<protein>
    <recommendedName>
        <fullName evidence="3">DUF4283 domain-containing protein</fullName>
    </recommendedName>
</protein>
<dbReference type="AlphaFoldDB" id="A0AAW0LFN2"/>
<evidence type="ECO:0000313" key="2">
    <source>
        <dbReference type="Proteomes" id="UP000237347"/>
    </source>
</evidence>